<name>A0A418KR10_9ACTN</name>
<evidence type="ECO:0000313" key="1">
    <source>
        <dbReference type="EMBL" id="RIQ22817.1"/>
    </source>
</evidence>
<gene>
    <name evidence="1" type="ORF">DY240_13245</name>
</gene>
<dbReference type="AlphaFoldDB" id="A0A418KR10"/>
<dbReference type="Proteomes" id="UP000284057">
    <property type="component" value="Unassembled WGS sequence"/>
</dbReference>
<protein>
    <submittedName>
        <fullName evidence="1">Uncharacterized protein</fullName>
    </submittedName>
</protein>
<proteinExistence type="predicted"/>
<accession>A0A418KR10</accession>
<dbReference type="EMBL" id="QUAL01000130">
    <property type="protein sequence ID" value="RIQ22817.1"/>
    <property type="molecule type" value="Genomic_DNA"/>
</dbReference>
<keyword evidence="2" id="KW-1185">Reference proteome</keyword>
<sequence>MAAHARLKRTEEALRADADRLTRAHAAQDGQLSGGRGKSGDDAALFGRFCVALVSLSVH</sequence>
<organism evidence="1 2">
    <name type="scientific">Jiangella rhizosphaerae</name>
    <dbReference type="NCBI Taxonomy" id="2293569"/>
    <lineage>
        <taxon>Bacteria</taxon>
        <taxon>Bacillati</taxon>
        <taxon>Actinomycetota</taxon>
        <taxon>Actinomycetes</taxon>
        <taxon>Jiangellales</taxon>
        <taxon>Jiangellaceae</taxon>
        <taxon>Jiangella</taxon>
    </lineage>
</organism>
<reference evidence="1 2" key="1">
    <citation type="submission" date="2018-09" db="EMBL/GenBank/DDBJ databases">
        <title>Isolation, diversity and antifungal activity of actinobacteria from wheat.</title>
        <authorList>
            <person name="Han C."/>
        </authorList>
    </citation>
    <scope>NUCLEOTIDE SEQUENCE [LARGE SCALE GENOMIC DNA]</scope>
    <source>
        <strain evidence="1 2">NEAU-YY265</strain>
    </source>
</reference>
<comment type="caution">
    <text evidence="1">The sequence shown here is derived from an EMBL/GenBank/DDBJ whole genome shotgun (WGS) entry which is preliminary data.</text>
</comment>
<evidence type="ECO:0000313" key="2">
    <source>
        <dbReference type="Proteomes" id="UP000284057"/>
    </source>
</evidence>